<keyword evidence="8" id="KW-0067">ATP-binding</keyword>
<feature type="compositionally biased region" description="Basic residues" evidence="13">
    <location>
        <begin position="946"/>
        <end position="964"/>
    </location>
</feature>
<dbReference type="InterPro" id="IPR050079">
    <property type="entry name" value="DEAD_box_RNA_helicase"/>
</dbReference>
<feature type="compositionally biased region" description="Basic residues" evidence="13">
    <location>
        <begin position="1"/>
        <end position="10"/>
    </location>
</feature>
<feature type="short sequence motif" description="Q motif" evidence="12">
    <location>
        <begin position="142"/>
        <end position="170"/>
    </location>
</feature>
<feature type="non-terminal residue" evidence="17">
    <location>
        <position position="987"/>
    </location>
</feature>
<evidence type="ECO:0000256" key="7">
    <source>
        <dbReference type="ARBA" id="ARBA00022806"/>
    </source>
</evidence>
<sequence>MKIKNSKLKGKSSISNTTKKNFKNNLNRTDFKSSLPKVKRNNKLNDAKGQFKKKKLRNNNFPEKNSKQENTEEDYSGEEFEADDDFETVPQVEKIVNFDDLSDKETFSDDEVDEVVEKKIQKELKDMKLKIQQVNKKAAKQGGFQSMGLCAPLFKAIQHKGYKIPTPIQRKSIPVIMEGGDVVAMARTGSGKTAAFLIPLIERLKSHSAKVGCRGLVLSPSRELALQTLKFVKELSKYTDLRAVMLVGGESIEEQFNAIAGNPDIIIATPGRMMHLTVEMNLNLKTVEYIVFDEADRLFELGFAEHLREILFKLPENRQTLLFSATLPKTLVEFARAGLNDPALIRLDTDQKISKDLQMVFLSIKHEEKDSALIYTLSNLVGNGEQLVMIFAPTRHHVDYLHELLKAAGIENTYIYGALDQSARKIHLAKFRAGKVKIMIVTDVAARGIDIPLLDYVINYEFPGSPKVFIHRVGRVARAGRSGTAISFVSSEELPYLLDLQLFLGRPLILGSVYENQEKNYEKNKDIIYEPDYTSEVIFGTVPPGVLGMDMEVVRGIIESNATVKAMQEASLNGFKLYLKTRIAASAESYTRAKEILSSYIGMHPIIVEKSGKEEVEKQNMLRNLSLFRPAETIFEVGKRGNKAKEAVMMNKRRKLLTELITSSNVLRVENETEMKKKQLGAIKNRLGIALDNNNNNEEESIIQDKLIELAEEKDILDAFPNSKKRKLDFGDTDFKDTEFYMSHYQKDEFSERGYSMKSKPMTFAEQVKSATMDLNGDDQASMLRGKNAKKGLLWDKSKHKFVRPTVGSDNKKMIKTESGALINASYKSDRFEDWQKKKRIVLPRAGENELSDAKNYQRGFQEKRYRYNTFTAPTENSKSSIRKQFKRKGQELASGISASKNTEELVKYKKGNKLKLVKHKTEGLKTNSKQELKNSEQIIRERKEKDRRRAKTGRHAPGHHAARGKSSIYKSGGSGKSKGKFGKSGK</sequence>
<feature type="compositionally biased region" description="Low complexity" evidence="13">
    <location>
        <begin position="11"/>
        <end position="28"/>
    </location>
</feature>
<dbReference type="InterPro" id="IPR014001">
    <property type="entry name" value="Helicase_ATP-bd"/>
</dbReference>
<dbReference type="SMART" id="SM00487">
    <property type="entry name" value="DEXDc"/>
    <property type="match status" value="1"/>
</dbReference>
<feature type="domain" description="DEAD-box RNA helicase Q" evidence="16">
    <location>
        <begin position="142"/>
        <end position="170"/>
    </location>
</feature>
<keyword evidence="10" id="KW-0539">Nucleus</keyword>
<evidence type="ECO:0000313" key="17">
    <source>
        <dbReference type="EMBL" id="KAJ3209593.1"/>
    </source>
</evidence>
<dbReference type="InterPro" id="IPR011545">
    <property type="entry name" value="DEAD/DEAH_box_helicase_dom"/>
</dbReference>
<evidence type="ECO:0000256" key="9">
    <source>
        <dbReference type="ARBA" id="ARBA00022884"/>
    </source>
</evidence>
<dbReference type="SMART" id="SM00490">
    <property type="entry name" value="HELICc"/>
    <property type="match status" value="1"/>
</dbReference>
<dbReference type="Proteomes" id="UP001211065">
    <property type="component" value="Unassembled WGS sequence"/>
</dbReference>
<dbReference type="Gene3D" id="3.40.50.300">
    <property type="entry name" value="P-loop containing nucleotide triphosphate hydrolases"/>
    <property type="match status" value="2"/>
</dbReference>
<evidence type="ECO:0000256" key="10">
    <source>
        <dbReference type="ARBA" id="ARBA00023242"/>
    </source>
</evidence>
<name>A0AAD5XT29_9FUNG</name>
<dbReference type="GO" id="GO:0005829">
    <property type="term" value="C:cytosol"/>
    <property type="evidence" value="ECO:0007669"/>
    <property type="project" value="TreeGrafter"/>
</dbReference>
<feature type="domain" description="Helicase ATP-binding" evidence="14">
    <location>
        <begin position="173"/>
        <end position="345"/>
    </location>
</feature>
<dbReference type="InterPro" id="IPR027417">
    <property type="entry name" value="P-loop_NTPase"/>
</dbReference>
<dbReference type="PANTHER" id="PTHR47959:SF8">
    <property type="entry name" value="RNA HELICASE"/>
    <property type="match status" value="1"/>
</dbReference>
<dbReference type="InterPro" id="IPR001650">
    <property type="entry name" value="Helicase_C-like"/>
</dbReference>
<keyword evidence="6" id="KW-0378">Hydrolase</keyword>
<evidence type="ECO:0000256" key="2">
    <source>
        <dbReference type="ARBA" id="ARBA00004604"/>
    </source>
</evidence>
<dbReference type="Pfam" id="PF00270">
    <property type="entry name" value="DEAD"/>
    <property type="match status" value="1"/>
</dbReference>
<evidence type="ECO:0000256" key="12">
    <source>
        <dbReference type="PROSITE-ProRule" id="PRU00552"/>
    </source>
</evidence>
<evidence type="ECO:0000256" key="13">
    <source>
        <dbReference type="SAM" id="MobiDB-lite"/>
    </source>
</evidence>
<organism evidence="17 18">
    <name type="scientific">Clydaea vesicula</name>
    <dbReference type="NCBI Taxonomy" id="447962"/>
    <lineage>
        <taxon>Eukaryota</taxon>
        <taxon>Fungi</taxon>
        <taxon>Fungi incertae sedis</taxon>
        <taxon>Chytridiomycota</taxon>
        <taxon>Chytridiomycota incertae sedis</taxon>
        <taxon>Chytridiomycetes</taxon>
        <taxon>Lobulomycetales</taxon>
        <taxon>Lobulomycetaceae</taxon>
        <taxon>Clydaea</taxon>
    </lineage>
</organism>
<dbReference type="EC" id="3.6.4.13" evidence="4"/>
<evidence type="ECO:0000256" key="1">
    <source>
        <dbReference type="ARBA" id="ARBA00003706"/>
    </source>
</evidence>
<comment type="caution">
    <text evidence="17">The sequence shown here is derived from an EMBL/GenBank/DDBJ whole genome shotgun (WGS) entry which is preliminary data.</text>
</comment>
<reference evidence="17" key="1">
    <citation type="submission" date="2020-05" db="EMBL/GenBank/DDBJ databases">
        <title>Phylogenomic resolution of chytrid fungi.</title>
        <authorList>
            <person name="Stajich J.E."/>
            <person name="Amses K."/>
            <person name="Simmons R."/>
            <person name="Seto K."/>
            <person name="Myers J."/>
            <person name="Bonds A."/>
            <person name="Quandt C.A."/>
            <person name="Barry K."/>
            <person name="Liu P."/>
            <person name="Grigoriev I."/>
            <person name="Longcore J.E."/>
            <person name="James T.Y."/>
        </authorList>
    </citation>
    <scope>NUCLEOTIDE SEQUENCE</scope>
    <source>
        <strain evidence="17">JEL0476</strain>
    </source>
</reference>
<dbReference type="InterPro" id="IPR014014">
    <property type="entry name" value="RNA_helicase_DEAD_Q_motif"/>
</dbReference>
<proteinExistence type="inferred from homology"/>
<dbReference type="GO" id="GO:0003724">
    <property type="term" value="F:RNA helicase activity"/>
    <property type="evidence" value="ECO:0007669"/>
    <property type="project" value="UniProtKB-EC"/>
</dbReference>
<comment type="similarity">
    <text evidence="3">Belongs to the DEAD box helicase family. DDX54/DBP10 subfamily.</text>
</comment>
<accession>A0AAD5XT29</accession>
<dbReference type="GO" id="GO:0005524">
    <property type="term" value="F:ATP binding"/>
    <property type="evidence" value="ECO:0007669"/>
    <property type="project" value="UniProtKB-KW"/>
</dbReference>
<dbReference type="SUPFAM" id="SSF52540">
    <property type="entry name" value="P-loop containing nucleoside triphosphate hydrolases"/>
    <property type="match status" value="1"/>
</dbReference>
<dbReference type="GO" id="GO:0005730">
    <property type="term" value="C:nucleolus"/>
    <property type="evidence" value="ECO:0007669"/>
    <property type="project" value="UniProtKB-SubCell"/>
</dbReference>
<dbReference type="PROSITE" id="PS51192">
    <property type="entry name" value="HELICASE_ATP_BIND_1"/>
    <property type="match status" value="1"/>
</dbReference>
<keyword evidence="9" id="KW-0694">RNA-binding</keyword>
<evidence type="ECO:0000256" key="8">
    <source>
        <dbReference type="ARBA" id="ARBA00022840"/>
    </source>
</evidence>
<dbReference type="GO" id="GO:0003723">
    <property type="term" value="F:RNA binding"/>
    <property type="evidence" value="ECO:0007669"/>
    <property type="project" value="UniProtKB-KW"/>
</dbReference>
<dbReference type="Pfam" id="PF00271">
    <property type="entry name" value="Helicase_C"/>
    <property type="match status" value="1"/>
</dbReference>
<dbReference type="InterPro" id="IPR000629">
    <property type="entry name" value="RNA-helicase_DEAD-box_CS"/>
</dbReference>
<evidence type="ECO:0000256" key="5">
    <source>
        <dbReference type="ARBA" id="ARBA00022741"/>
    </source>
</evidence>
<evidence type="ECO:0000313" key="18">
    <source>
        <dbReference type="Proteomes" id="UP001211065"/>
    </source>
</evidence>
<feature type="region of interest" description="Disordered" evidence="13">
    <location>
        <begin position="1"/>
        <end position="81"/>
    </location>
</feature>
<evidence type="ECO:0000259" key="15">
    <source>
        <dbReference type="PROSITE" id="PS51194"/>
    </source>
</evidence>
<feature type="compositionally biased region" description="Acidic residues" evidence="13">
    <location>
        <begin position="71"/>
        <end position="81"/>
    </location>
</feature>
<keyword evidence="7 17" id="KW-0347">Helicase</keyword>
<comment type="catalytic activity">
    <reaction evidence="11">
        <text>ATP + H2O = ADP + phosphate + H(+)</text>
        <dbReference type="Rhea" id="RHEA:13065"/>
        <dbReference type="ChEBI" id="CHEBI:15377"/>
        <dbReference type="ChEBI" id="CHEBI:15378"/>
        <dbReference type="ChEBI" id="CHEBI:30616"/>
        <dbReference type="ChEBI" id="CHEBI:43474"/>
        <dbReference type="ChEBI" id="CHEBI:456216"/>
        <dbReference type="EC" id="3.6.4.13"/>
    </reaction>
</comment>
<dbReference type="PROSITE" id="PS51194">
    <property type="entry name" value="HELICASE_CTER"/>
    <property type="match status" value="1"/>
</dbReference>
<dbReference type="CDD" id="cd18787">
    <property type="entry name" value="SF2_C_DEAD"/>
    <property type="match status" value="1"/>
</dbReference>
<dbReference type="Pfam" id="PF08147">
    <property type="entry name" value="DBP10CT"/>
    <property type="match status" value="1"/>
</dbReference>
<evidence type="ECO:0000259" key="16">
    <source>
        <dbReference type="PROSITE" id="PS51195"/>
    </source>
</evidence>
<dbReference type="PANTHER" id="PTHR47959">
    <property type="entry name" value="ATP-DEPENDENT RNA HELICASE RHLE-RELATED"/>
    <property type="match status" value="1"/>
</dbReference>
<dbReference type="PROSITE" id="PS51195">
    <property type="entry name" value="Q_MOTIF"/>
    <property type="match status" value="1"/>
</dbReference>
<feature type="compositionally biased region" description="Basic residues" evidence="13">
    <location>
        <begin position="978"/>
        <end position="987"/>
    </location>
</feature>
<comment type="function">
    <text evidence="1">ATP-binding RNA helicase involved in the biogenesis of 60S ribosomal subunits and is required for the normal formation of 25S and 5.8S rRNAs.</text>
</comment>
<dbReference type="CDD" id="cd17959">
    <property type="entry name" value="DEADc_DDX54"/>
    <property type="match status" value="1"/>
</dbReference>
<dbReference type="InterPro" id="IPR033517">
    <property type="entry name" value="DDX54/DBP10_DEAD-box_helicase"/>
</dbReference>
<feature type="region of interest" description="Disordered" evidence="13">
    <location>
        <begin position="921"/>
        <end position="987"/>
    </location>
</feature>
<dbReference type="SMART" id="SM01123">
    <property type="entry name" value="DBP10CT"/>
    <property type="match status" value="1"/>
</dbReference>
<evidence type="ECO:0000256" key="3">
    <source>
        <dbReference type="ARBA" id="ARBA00010379"/>
    </source>
</evidence>
<evidence type="ECO:0000256" key="11">
    <source>
        <dbReference type="ARBA" id="ARBA00047984"/>
    </source>
</evidence>
<dbReference type="AlphaFoldDB" id="A0AAD5XT29"/>
<evidence type="ECO:0000256" key="6">
    <source>
        <dbReference type="ARBA" id="ARBA00022801"/>
    </source>
</evidence>
<feature type="domain" description="Helicase C-terminal" evidence="15">
    <location>
        <begin position="379"/>
        <end position="522"/>
    </location>
</feature>
<dbReference type="EMBL" id="JADGJW010000932">
    <property type="protein sequence ID" value="KAJ3209593.1"/>
    <property type="molecule type" value="Genomic_DNA"/>
</dbReference>
<dbReference type="InterPro" id="IPR012541">
    <property type="entry name" value="DBP10_C"/>
</dbReference>
<evidence type="ECO:0000259" key="14">
    <source>
        <dbReference type="PROSITE" id="PS51192"/>
    </source>
</evidence>
<evidence type="ECO:0000256" key="4">
    <source>
        <dbReference type="ARBA" id="ARBA00012552"/>
    </source>
</evidence>
<keyword evidence="18" id="KW-1185">Reference proteome</keyword>
<feature type="compositionally biased region" description="Basic and acidic residues" evidence="13">
    <location>
        <begin position="921"/>
        <end position="945"/>
    </location>
</feature>
<comment type="subcellular location">
    <subcellularLocation>
        <location evidence="2">Nucleus</location>
        <location evidence="2">Nucleolus</location>
    </subcellularLocation>
</comment>
<dbReference type="GO" id="GO:0016787">
    <property type="term" value="F:hydrolase activity"/>
    <property type="evidence" value="ECO:0007669"/>
    <property type="project" value="UniProtKB-KW"/>
</dbReference>
<keyword evidence="5" id="KW-0547">Nucleotide-binding</keyword>
<protein>
    <recommendedName>
        <fullName evidence="4">RNA helicase</fullName>
        <ecNumber evidence="4">3.6.4.13</ecNumber>
    </recommendedName>
</protein>
<gene>
    <name evidence="17" type="primary">DBP10</name>
    <name evidence="17" type="ORF">HK099_008475</name>
</gene>
<dbReference type="PROSITE" id="PS00039">
    <property type="entry name" value="DEAD_ATP_HELICASE"/>
    <property type="match status" value="1"/>
</dbReference>
<dbReference type="FunFam" id="3.40.50.300:FF:000865">
    <property type="entry name" value="ATP-dependent RNA helicase DDX54"/>
    <property type="match status" value="1"/>
</dbReference>